<evidence type="ECO:0000256" key="1">
    <source>
        <dbReference type="ARBA" id="ARBA00001946"/>
    </source>
</evidence>
<dbReference type="EMBL" id="AYZR01000008">
    <property type="protein sequence ID" value="KRM93914.1"/>
    <property type="molecule type" value="Genomic_DNA"/>
</dbReference>
<evidence type="ECO:0000256" key="11">
    <source>
        <dbReference type="RuleBase" id="RU003783"/>
    </source>
</evidence>
<keyword evidence="5 10" id="KW-0819">tRNA processing</keyword>
<dbReference type="PANTHER" id="PTHR11088">
    <property type="entry name" value="TRNA DIMETHYLALLYLTRANSFERASE"/>
    <property type="match status" value="1"/>
</dbReference>
<keyword evidence="4 10" id="KW-0808">Transferase</keyword>
<evidence type="ECO:0000256" key="2">
    <source>
        <dbReference type="ARBA" id="ARBA00003213"/>
    </source>
</evidence>
<dbReference type="Gene3D" id="1.10.20.140">
    <property type="match status" value="1"/>
</dbReference>
<evidence type="ECO:0000256" key="9">
    <source>
        <dbReference type="ARBA" id="ARBA00049563"/>
    </source>
</evidence>
<keyword evidence="8 10" id="KW-0460">Magnesium</keyword>
<organism evidence="14 15">
    <name type="scientific">Lentilactobacillus senioris DSM 24302 = JCM 17472</name>
    <dbReference type="NCBI Taxonomy" id="1423802"/>
    <lineage>
        <taxon>Bacteria</taxon>
        <taxon>Bacillati</taxon>
        <taxon>Bacillota</taxon>
        <taxon>Bacilli</taxon>
        <taxon>Lactobacillales</taxon>
        <taxon>Lactobacillaceae</taxon>
        <taxon>Lentilactobacillus</taxon>
    </lineage>
</organism>
<reference evidence="14 15" key="1">
    <citation type="journal article" date="2015" name="Genome Announc.">
        <title>Expanding the biotechnology potential of lactobacilli through comparative genomics of 213 strains and associated genera.</title>
        <authorList>
            <person name="Sun Z."/>
            <person name="Harris H.M."/>
            <person name="McCann A."/>
            <person name="Guo C."/>
            <person name="Argimon S."/>
            <person name="Zhang W."/>
            <person name="Yang X."/>
            <person name="Jeffery I.B."/>
            <person name="Cooney J.C."/>
            <person name="Kagawa T.F."/>
            <person name="Liu W."/>
            <person name="Song Y."/>
            <person name="Salvetti E."/>
            <person name="Wrobel A."/>
            <person name="Rasinkangas P."/>
            <person name="Parkhill J."/>
            <person name="Rea M.C."/>
            <person name="O'Sullivan O."/>
            <person name="Ritari J."/>
            <person name="Douillard F.P."/>
            <person name="Paul Ross R."/>
            <person name="Yang R."/>
            <person name="Briner A.E."/>
            <person name="Felis G.E."/>
            <person name="de Vos W.M."/>
            <person name="Barrangou R."/>
            <person name="Klaenhammer T.R."/>
            <person name="Caufield P.W."/>
            <person name="Cui Y."/>
            <person name="Zhang H."/>
            <person name="O'Toole P.W."/>
        </authorList>
    </citation>
    <scope>NUCLEOTIDE SEQUENCE [LARGE SCALE GENOMIC DNA]</scope>
    <source>
        <strain evidence="14 15">DSM 24302</strain>
    </source>
</reference>
<accession>A0A0R2CRK4</accession>
<feature type="site" description="Interaction with substrate tRNA" evidence="10">
    <location>
        <position position="124"/>
    </location>
</feature>
<protein>
    <recommendedName>
        <fullName evidence="10">tRNA dimethylallyltransferase</fullName>
        <ecNumber evidence="10">2.5.1.75</ecNumber>
    </recommendedName>
    <alternativeName>
        <fullName evidence="10">Dimethylallyl diphosphate:tRNA dimethylallyltransferase</fullName>
        <shortName evidence="10">DMAPP:tRNA dimethylallyltransferase</shortName>
        <shortName evidence="10">DMATase</shortName>
    </alternativeName>
    <alternativeName>
        <fullName evidence="10">Isopentenyl-diphosphate:tRNA isopentenyltransferase</fullName>
        <shortName evidence="10">IPP transferase</shortName>
        <shortName evidence="10">IPPT</shortName>
        <shortName evidence="10">IPTase</shortName>
    </alternativeName>
</protein>
<dbReference type="NCBIfam" id="TIGR00174">
    <property type="entry name" value="miaA"/>
    <property type="match status" value="1"/>
</dbReference>
<comment type="cofactor">
    <cofactor evidence="1 10">
        <name>Mg(2+)</name>
        <dbReference type="ChEBI" id="CHEBI:18420"/>
    </cofactor>
</comment>
<evidence type="ECO:0000256" key="3">
    <source>
        <dbReference type="ARBA" id="ARBA00005842"/>
    </source>
</evidence>
<evidence type="ECO:0000256" key="4">
    <source>
        <dbReference type="ARBA" id="ARBA00022679"/>
    </source>
</evidence>
<feature type="binding site" evidence="10">
    <location>
        <begin position="11"/>
        <end position="16"/>
    </location>
    <ligand>
        <name>substrate</name>
    </ligand>
</feature>
<dbReference type="PATRIC" id="fig|1423802.4.peg.644"/>
<comment type="similarity">
    <text evidence="3 10 13">Belongs to the IPP transferase family.</text>
</comment>
<evidence type="ECO:0000256" key="10">
    <source>
        <dbReference type="HAMAP-Rule" id="MF_00185"/>
    </source>
</evidence>
<dbReference type="GO" id="GO:0052381">
    <property type="term" value="F:tRNA dimethylallyltransferase activity"/>
    <property type="evidence" value="ECO:0007669"/>
    <property type="project" value="UniProtKB-UniRule"/>
</dbReference>
<evidence type="ECO:0000256" key="8">
    <source>
        <dbReference type="ARBA" id="ARBA00022842"/>
    </source>
</evidence>
<dbReference type="SUPFAM" id="SSF52540">
    <property type="entry name" value="P-loop containing nucleoside triphosphate hydrolases"/>
    <property type="match status" value="2"/>
</dbReference>
<dbReference type="Pfam" id="PF01715">
    <property type="entry name" value="IPPT"/>
    <property type="match status" value="1"/>
</dbReference>
<evidence type="ECO:0000256" key="6">
    <source>
        <dbReference type="ARBA" id="ARBA00022741"/>
    </source>
</evidence>
<comment type="function">
    <text evidence="2 10 12">Catalyzes the transfer of a dimethylallyl group onto the adenine at position 37 in tRNAs that read codons beginning with uridine, leading to the formation of N6-(dimethylallyl)adenosine (i(6)A).</text>
</comment>
<dbReference type="InterPro" id="IPR018022">
    <property type="entry name" value="IPT"/>
</dbReference>
<dbReference type="HAMAP" id="MF_00185">
    <property type="entry name" value="IPP_trans"/>
    <property type="match status" value="1"/>
</dbReference>
<dbReference type="Proteomes" id="UP000051256">
    <property type="component" value="Unassembled WGS sequence"/>
</dbReference>
<dbReference type="GO" id="GO:0005524">
    <property type="term" value="F:ATP binding"/>
    <property type="evidence" value="ECO:0007669"/>
    <property type="project" value="UniProtKB-UniRule"/>
</dbReference>
<evidence type="ECO:0000256" key="5">
    <source>
        <dbReference type="ARBA" id="ARBA00022694"/>
    </source>
</evidence>
<evidence type="ECO:0000313" key="15">
    <source>
        <dbReference type="Proteomes" id="UP000051256"/>
    </source>
</evidence>
<feature type="site" description="Interaction with substrate tRNA" evidence="10">
    <location>
        <position position="100"/>
    </location>
</feature>
<dbReference type="PANTHER" id="PTHR11088:SF60">
    <property type="entry name" value="TRNA DIMETHYLALLYLTRANSFERASE"/>
    <property type="match status" value="1"/>
</dbReference>
<keyword evidence="6 10" id="KW-0547">Nucleotide-binding</keyword>
<feature type="region of interest" description="Interaction with substrate tRNA" evidence="10">
    <location>
        <begin position="34"/>
        <end position="37"/>
    </location>
</feature>
<gene>
    <name evidence="10" type="primary">miaA</name>
    <name evidence="14" type="ORF">FC56_GL000635</name>
</gene>
<evidence type="ECO:0000256" key="12">
    <source>
        <dbReference type="RuleBase" id="RU003784"/>
    </source>
</evidence>
<dbReference type="STRING" id="1423802.FC56_GL000635"/>
<dbReference type="GO" id="GO:0006400">
    <property type="term" value="P:tRNA modification"/>
    <property type="evidence" value="ECO:0007669"/>
    <property type="project" value="TreeGrafter"/>
</dbReference>
<dbReference type="Gene3D" id="3.40.50.300">
    <property type="entry name" value="P-loop containing nucleotide triphosphate hydrolases"/>
    <property type="match status" value="1"/>
</dbReference>
<comment type="subunit">
    <text evidence="10">Monomer.</text>
</comment>
<dbReference type="InterPro" id="IPR039657">
    <property type="entry name" value="Dimethylallyltransferase"/>
</dbReference>
<name>A0A0R2CRK4_9LACO</name>
<evidence type="ECO:0000256" key="7">
    <source>
        <dbReference type="ARBA" id="ARBA00022840"/>
    </source>
</evidence>
<dbReference type="AlphaFoldDB" id="A0A0R2CRK4"/>
<feature type="binding site" evidence="10">
    <location>
        <begin position="9"/>
        <end position="16"/>
    </location>
    <ligand>
        <name>ATP</name>
        <dbReference type="ChEBI" id="CHEBI:30616"/>
    </ligand>
</feature>
<proteinExistence type="inferred from homology"/>
<keyword evidence="7 10" id="KW-0067">ATP-binding</keyword>
<dbReference type="InterPro" id="IPR027417">
    <property type="entry name" value="P-loop_NTPase"/>
</dbReference>
<comment type="caution">
    <text evidence="10">Lacks conserved residue(s) required for the propagation of feature annotation.</text>
</comment>
<keyword evidence="15" id="KW-1185">Reference proteome</keyword>
<comment type="caution">
    <text evidence="14">The sequence shown here is derived from an EMBL/GenBank/DDBJ whole genome shotgun (WGS) entry which is preliminary data.</text>
</comment>
<comment type="catalytic activity">
    <reaction evidence="9 10 11">
        <text>adenosine(37) in tRNA + dimethylallyl diphosphate = N(6)-dimethylallyladenosine(37) in tRNA + diphosphate</text>
        <dbReference type="Rhea" id="RHEA:26482"/>
        <dbReference type="Rhea" id="RHEA-COMP:10162"/>
        <dbReference type="Rhea" id="RHEA-COMP:10375"/>
        <dbReference type="ChEBI" id="CHEBI:33019"/>
        <dbReference type="ChEBI" id="CHEBI:57623"/>
        <dbReference type="ChEBI" id="CHEBI:74411"/>
        <dbReference type="ChEBI" id="CHEBI:74415"/>
        <dbReference type="EC" id="2.5.1.75"/>
    </reaction>
</comment>
<sequence>MQKIIVIVGPTAVGKTDLSIKLAQKFNGEIISGDSMQVYRKLDIGTAKILPNEQQGIPHHLINIKNVNERYSVADFVTDAQTAINEISKRNKLPIIVGGTGFYISALLNGLQLGGDYDFDSQLRTELLDIAEQQGKIALLSRLQKVDSLAAAQIDTANTSRIIRAIEVKEKTGHSILEQTNHVPEIDPYVITLTTERAVLYDRINTRVEQMMTAGLLKEAHWLYDQGGESLPAGKGIGYREFNPYFNGNSTLENAVAEVKKDSRHYAKRQLTWFRNKTKVNGWYDLVAQPAELTKIETDVANWLLTKN</sequence>
<evidence type="ECO:0000313" key="14">
    <source>
        <dbReference type="EMBL" id="KRM93914.1"/>
    </source>
</evidence>
<dbReference type="RefSeq" id="WP_056978385.1">
    <property type="nucleotide sequence ID" value="NZ_AYZR01000008.1"/>
</dbReference>
<evidence type="ECO:0000256" key="13">
    <source>
        <dbReference type="RuleBase" id="RU003785"/>
    </source>
</evidence>
<dbReference type="EC" id="2.5.1.75" evidence="10"/>